<sequence length="356" mass="41097">MSSSRHRRRHASESDPLAVPKHYWPWTDPSTRHLYASPSPVEPSKRPKWEPMVQHAAWKIEQCPRVEETALRSLQRQGCQHPLKHYYPEHECQIPNRRLQCLREIRRWQRDRPLVLIMAEKLPKELVLQILEHMALDTMDHVYLQDETSIITAARRLLGESLATEALMPLSLQAVLEQSILSIDVDVQRTERGRVAILPSFVPVLPHPVRKARLTLDFEIPIGRQKYPAIIYTTKAGMASLLSQLPGLRVLHIFLNIELTRPPWDHRGSALDVGCRKGFSGTTTFRFAIQELLEAARIERPTLDVFLEIKYLYEGTWRGSFEHPPETYNVAMEAMTAEAVLREADAKWSQCRFSQG</sequence>
<feature type="region of interest" description="Disordered" evidence="1">
    <location>
        <begin position="1"/>
        <end position="23"/>
    </location>
</feature>
<name>A0A6A6FLJ8_9PEZI</name>
<reference evidence="2" key="1">
    <citation type="journal article" date="2020" name="Stud. Mycol.">
        <title>101 Dothideomycetes genomes: a test case for predicting lifestyles and emergence of pathogens.</title>
        <authorList>
            <person name="Haridas S."/>
            <person name="Albert R."/>
            <person name="Binder M."/>
            <person name="Bloem J."/>
            <person name="Labutti K."/>
            <person name="Salamov A."/>
            <person name="Andreopoulos B."/>
            <person name="Baker S."/>
            <person name="Barry K."/>
            <person name="Bills G."/>
            <person name="Bluhm B."/>
            <person name="Cannon C."/>
            <person name="Castanera R."/>
            <person name="Culley D."/>
            <person name="Daum C."/>
            <person name="Ezra D."/>
            <person name="Gonzalez J."/>
            <person name="Henrissat B."/>
            <person name="Kuo A."/>
            <person name="Liang C."/>
            <person name="Lipzen A."/>
            <person name="Lutzoni F."/>
            <person name="Magnuson J."/>
            <person name="Mondo S."/>
            <person name="Nolan M."/>
            <person name="Ohm R."/>
            <person name="Pangilinan J."/>
            <person name="Park H.-J."/>
            <person name="Ramirez L."/>
            <person name="Alfaro M."/>
            <person name="Sun H."/>
            <person name="Tritt A."/>
            <person name="Yoshinaga Y."/>
            <person name="Zwiers L.-H."/>
            <person name="Turgeon B."/>
            <person name="Goodwin S."/>
            <person name="Spatafora J."/>
            <person name="Crous P."/>
            <person name="Grigoriev I."/>
        </authorList>
    </citation>
    <scope>NUCLEOTIDE SEQUENCE</scope>
    <source>
        <strain evidence="2">SCOH1-5</strain>
    </source>
</reference>
<feature type="compositionally biased region" description="Basic residues" evidence="1">
    <location>
        <begin position="1"/>
        <end position="10"/>
    </location>
</feature>
<accession>A0A6A6FLJ8</accession>
<protein>
    <submittedName>
        <fullName evidence="2">Uncharacterized protein</fullName>
    </submittedName>
</protein>
<keyword evidence="3" id="KW-1185">Reference proteome</keyword>
<evidence type="ECO:0000256" key="1">
    <source>
        <dbReference type="SAM" id="MobiDB-lite"/>
    </source>
</evidence>
<organism evidence="2 3">
    <name type="scientific">Cercospora zeae-maydis SCOH1-5</name>
    <dbReference type="NCBI Taxonomy" id="717836"/>
    <lineage>
        <taxon>Eukaryota</taxon>
        <taxon>Fungi</taxon>
        <taxon>Dikarya</taxon>
        <taxon>Ascomycota</taxon>
        <taxon>Pezizomycotina</taxon>
        <taxon>Dothideomycetes</taxon>
        <taxon>Dothideomycetidae</taxon>
        <taxon>Mycosphaerellales</taxon>
        <taxon>Mycosphaerellaceae</taxon>
        <taxon>Cercospora</taxon>
    </lineage>
</organism>
<gene>
    <name evidence="2" type="ORF">CERZMDRAFT_95602</name>
</gene>
<dbReference type="OrthoDB" id="3633413at2759"/>
<dbReference type="EMBL" id="ML992668">
    <property type="protein sequence ID" value="KAF2214327.1"/>
    <property type="molecule type" value="Genomic_DNA"/>
</dbReference>
<dbReference type="AlphaFoldDB" id="A0A6A6FLJ8"/>
<proteinExistence type="predicted"/>
<evidence type="ECO:0000313" key="3">
    <source>
        <dbReference type="Proteomes" id="UP000799539"/>
    </source>
</evidence>
<dbReference type="Proteomes" id="UP000799539">
    <property type="component" value="Unassembled WGS sequence"/>
</dbReference>
<evidence type="ECO:0000313" key="2">
    <source>
        <dbReference type="EMBL" id="KAF2214327.1"/>
    </source>
</evidence>